<organism evidence="9 10">
    <name type="scientific">Adineta ricciae</name>
    <name type="common">Rotifer</name>
    <dbReference type="NCBI Taxonomy" id="249248"/>
    <lineage>
        <taxon>Eukaryota</taxon>
        <taxon>Metazoa</taxon>
        <taxon>Spiralia</taxon>
        <taxon>Gnathifera</taxon>
        <taxon>Rotifera</taxon>
        <taxon>Eurotatoria</taxon>
        <taxon>Bdelloidea</taxon>
        <taxon>Adinetida</taxon>
        <taxon>Adinetidae</taxon>
        <taxon>Adineta</taxon>
    </lineage>
</organism>
<evidence type="ECO:0000256" key="7">
    <source>
        <dbReference type="SAM" id="SignalP"/>
    </source>
</evidence>
<evidence type="ECO:0000256" key="3">
    <source>
        <dbReference type="ARBA" id="ARBA00022525"/>
    </source>
</evidence>
<dbReference type="InterPro" id="IPR036508">
    <property type="entry name" value="Chitin-bd_dom_sf"/>
</dbReference>
<dbReference type="GO" id="GO:0022829">
    <property type="term" value="F:wide pore channel activity"/>
    <property type="evidence" value="ECO:0007669"/>
    <property type="project" value="TreeGrafter"/>
</dbReference>
<evidence type="ECO:0000256" key="5">
    <source>
        <dbReference type="ARBA" id="ARBA00023136"/>
    </source>
</evidence>
<keyword evidence="5" id="KW-0472">Membrane</keyword>
<dbReference type="InterPro" id="IPR020864">
    <property type="entry name" value="MACPF"/>
</dbReference>
<protein>
    <recommendedName>
        <fullName evidence="8">MACPF domain-containing protein</fullName>
    </recommendedName>
</protein>
<dbReference type="Pfam" id="PF01823">
    <property type="entry name" value="MACPF"/>
    <property type="match status" value="3"/>
</dbReference>
<evidence type="ECO:0000256" key="1">
    <source>
        <dbReference type="ARBA" id="ARBA00004370"/>
    </source>
</evidence>
<evidence type="ECO:0000259" key="8">
    <source>
        <dbReference type="PROSITE" id="PS51412"/>
    </source>
</evidence>
<accession>A0A815H6D7</accession>
<dbReference type="SUPFAM" id="SSF57625">
    <property type="entry name" value="Invertebrate chitin-binding proteins"/>
    <property type="match status" value="1"/>
</dbReference>
<proteinExistence type="predicted"/>
<comment type="subcellular location">
    <subcellularLocation>
        <location evidence="1">Membrane</location>
    </subcellularLocation>
    <subcellularLocation>
        <location evidence="2">Secreted</location>
    </subcellularLocation>
</comment>
<name>A0A815H6D7_ADIRI</name>
<dbReference type="GO" id="GO:0051607">
    <property type="term" value="P:defense response to virus"/>
    <property type="evidence" value="ECO:0007669"/>
    <property type="project" value="TreeGrafter"/>
</dbReference>
<feature type="signal peptide" evidence="7">
    <location>
        <begin position="1"/>
        <end position="21"/>
    </location>
</feature>
<gene>
    <name evidence="9" type="ORF">XAT740_LOCUS31425</name>
</gene>
<evidence type="ECO:0000256" key="6">
    <source>
        <dbReference type="ARBA" id="ARBA00023157"/>
    </source>
</evidence>
<evidence type="ECO:0000313" key="9">
    <source>
        <dbReference type="EMBL" id="CAF1349896.1"/>
    </source>
</evidence>
<dbReference type="Proteomes" id="UP000663828">
    <property type="component" value="Unassembled WGS sequence"/>
</dbReference>
<feature type="chain" id="PRO_5032313987" description="MACPF domain-containing protein" evidence="7">
    <location>
        <begin position="22"/>
        <end position="1297"/>
    </location>
</feature>
<dbReference type="PROSITE" id="PS51412">
    <property type="entry name" value="MACPF_2"/>
    <property type="match status" value="2"/>
</dbReference>
<keyword evidence="3" id="KW-0964">Secreted</keyword>
<dbReference type="EMBL" id="CAJNOR010002861">
    <property type="protein sequence ID" value="CAF1349896.1"/>
    <property type="molecule type" value="Genomic_DNA"/>
</dbReference>
<feature type="domain" description="MACPF" evidence="8">
    <location>
        <begin position="487"/>
        <end position="803"/>
    </location>
</feature>
<evidence type="ECO:0000256" key="4">
    <source>
        <dbReference type="ARBA" id="ARBA00022729"/>
    </source>
</evidence>
<sequence>MLQLIGIIAFISLNLITNSVAVFTCPQVNGTYVNRDDYRSFYRCINGINMLQYCPSAKQYYSPSNATCQDSPAEWSYIYDLTGTYTITANTEYRHVYQKDYDVYWTSDTPTVANTFIGRYINETHVVGIQTRLIHLTGCTSVLNGRMVATAITNRLPGLDELMSGFDAAKMVSGSDQQSKFRILDLSEQSGVNFTLDVDGQKQTFSTPLLAQVTDISLRREVGCEDISYSFEKFYESHFRSNSFQGGISVAGYAGLAVQYSETLKRAQEAITKHNQAVGTSTLWWGLYSMQLAPSFQLKVDQMFNASINILLQQASPPTTEDQQRLYNQFVESYGTHYVSKVIMGGTAYVYSFINSSYYSTANTEETSQQIGLMFEYKKYQGQGSIESAEVFQKITETFKTSTSVILEYHPPVNVNNEDNQTEWNTWLLEAGQHPVVVNRTLTHLAELIISSKAVQTHLRTTIDYYITNGKLPTLAQIQSRAAVVRLSSSDRKPLGPLAGLDVVGCGFDVLLLESKLCVLDQTNTSEGELWFDPYNDTIAYSLPNGFFATNTPEKLLLDVSVLVTSVQDYFRLTTTTTSSSSGGVLGIGRKHTETTVTDFYRRFYHDYYSLVLRLIQIGWYKLSTNTFPYPRLTPLAQRAIDQLPSVFNENQTNVWEQFFASYGTHLVESSNMGGLVWAETWYEQCLTYEHTETWIDEQVSRSFVAFSTHSSSQDHMLEIDEKFKQFSIFSSQILGGTESVDPTKWKEWQSTIKFNPRPISYQLVTLDKLLPEGNKRTALNEAIQFYLKTAVEEDRTYINKLEADRDPLPPTKCSRNAINNTRGGATVHQNADRTIEETEETLCDYVGYKGKLCLQRRQTTNATDIGYNKLFLGVGMTFDIITGDILRPALKYTYSNITFWTDSFTNRQYFVPKEVSFPLTVDNDSVPVAHVFLTATELSNRWRYDRLQGDWLGGEFGHSQSLLNIYKKYFSSDESVAITQHPTVLYRMRVENFQLNDEARAATDALTPTYNESLYSDFLREWGTHIVQQSLVGGMHEQHVLFKDCVFSFNNAITSANLAEYLKQDILRQTLGNDFYANRRQVKVDHLLGGDVTLSNYTLWRESIIANPALLKIESYTPWYEVATLNDAVKGNLRRIIQRQTREADLARARDEATLNKNLLNQNLEAKKAYIGLLNDGTCSISGPITLESVPKCINGCSTPISINSTIDVMESRPLEYFRDSETGFVRARLRINAQTTLDGPRVHIGCSSISTPAMLTQSVHICVKCELISSFANQCACVCPSYPPLVNTTAASPTL</sequence>
<dbReference type="GO" id="GO:0016020">
    <property type="term" value="C:membrane"/>
    <property type="evidence" value="ECO:0007669"/>
    <property type="project" value="UniProtKB-SubCell"/>
</dbReference>
<keyword evidence="4 7" id="KW-0732">Signal</keyword>
<dbReference type="Gene3D" id="2.170.140.10">
    <property type="entry name" value="Chitin binding domain"/>
    <property type="match status" value="1"/>
</dbReference>
<reference evidence="9" key="1">
    <citation type="submission" date="2021-02" db="EMBL/GenBank/DDBJ databases">
        <authorList>
            <person name="Nowell W R."/>
        </authorList>
    </citation>
    <scope>NUCLEOTIDE SEQUENCE</scope>
</reference>
<dbReference type="InterPro" id="IPR020863">
    <property type="entry name" value="MACPF_CS"/>
</dbReference>
<dbReference type="GO" id="GO:0005576">
    <property type="term" value="C:extracellular region"/>
    <property type="evidence" value="ECO:0007669"/>
    <property type="project" value="UniProtKB-SubCell"/>
</dbReference>
<dbReference type="GO" id="GO:0008061">
    <property type="term" value="F:chitin binding"/>
    <property type="evidence" value="ECO:0007669"/>
    <property type="project" value="InterPro"/>
</dbReference>
<dbReference type="PANTHER" id="PTHR46096:SF3">
    <property type="entry name" value="PERFORIN-1"/>
    <property type="match status" value="1"/>
</dbReference>
<comment type="caution">
    <text evidence="9">The sequence shown here is derived from an EMBL/GenBank/DDBJ whole genome shotgun (WGS) entry which is preliminary data.</text>
</comment>
<dbReference type="PANTHER" id="PTHR46096">
    <property type="entry name" value="PERFORIN-1"/>
    <property type="match status" value="1"/>
</dbReference>
<evidence type="ECO:0000313" key="10">
    <source>
        <dbReference type="Proteomes" id="UP000663828"/>
    </source>
</evidence>
<feature type="domain" description="MACPF" evidence="8">
    <location>
        <begin position="145"/>
        <end position="474"/>
    </location>
</feature>
<keyword evidence="10" id="KW-1185">Reference proteome</keyword>
<keyword evidence="6" id="KW-1015">Disulfide bond</keyword>
<dbReference type="InterPro" id="IPR052784">
    <property type="entry name" value="Perforin-1_pore-forming"/>
</dbReference>
<dbReference type="SMART" id="SM00457">
    <property type="entry name" value="MACPF"/>
    <property type="match status" value="3"/>
</dbReference>
<dbReference type="PROSITE" id="PS00279">
    <property type="entry name" value="MACPF_1"/>
    <property type="match status" value="1"/>
</dbReference>
<evidence type="ECO:0000256" key="2">
    <source>
        <dbReference type="ARBA" id="ARBA00004613"/>
    </source>
</evidence>